<dbReference type="AlphaFoldDB" id="A0A8I2B4Q8"/>
<sequence>MAEGHNPGHIDQIKQINAGAVYRLIDQLGPISRIELSKQANLAPASITKITRELLDAHLIKEDEFQEPGSRGRPAVGLILDTEGWHFLSARLGRGYLTLALHELSSELLIEERLDIIEREQSALLKRLVSEIDLFFTRHQDKLERLSAIAITLPGVIDATRGIVHQMPYYHVKDMPLAAELEQKTGLPVLLRHDVCAWTMAEALFGPSQGCQNVVQLSINHGVGVGVMIDGKLIHGQYRNLIEAGHIVVNPQGEQCECGHRGCLETEINIQALLRKARQRLESGEESVLRHQTLNVSNLCQAALNGDALALNLLTEAAERIGVLLSMLVNLFHPEKVLFGSPLSQAQSIIFPVIMRTLEANAYPLYTQNLTLEPTRFYNEGTMPGAGLVKESLYSGVLLTKLLEG</sequence>
<evidence type="ECO:0000313" key="6">
    <source>
        <dbReference type="EMBL" id="MBO1108190.1"/>
    </source>
</evidence>
<dbReference type="GO" id="GO:0006355">
    <property type="term" value="P:regulation of DNA-templated transcription"/>
    <property type="evidence" value="ECO:0007669"/>
    <property type="project" value="UniProtKB-ARBA"/>
</dbReference>
<evidence type="ECO:0000256" key="2">
    <source>
        <dbReference type="ARBA" id="ARBA00023015"/>
    </source>
</evidence>
<comment type="similarity">
    <text evidence="1">Belongs to the ROK (NagC/XylR) family.</text>
</comment>
<evidence type="ECO:0000256" key="5">
    <source>
        <dbReference type="ARBA" id="ARBA00023277"/>
    </source>
</evidence>
<name>A0A8I2B4Q8_PLESH</name>
<dbReference type="Gene3D" id="3.30.420.40">
    <property type="match status" value="2"/>
</dbReference>
<reference evidence="6" key="1">
    <citation type="submission" date="2021-03" db="EMBL/GenBank/DDBJ databases">
        <title>Plesiomonas shigelloides zfcc0051, isolated from zebrafish feces.</title>
        <authorList>
            <person name="Vanderhoek Z."/>
            <person name="Gaulke C."/>
        </authorList>
    </citation>
    <scope>NUCLEOTIDE SEQUENCE</scope>
    <source>
        <strain evidence="6">Zfcc0051</strain>
    </source>
</reference>
<dbReference type="InterPro" id="IPR043129">
    <property type="entry name" value="ATPase_NBD"/>
</dbReference>
<dbReference type="InterPro" id="IPR036390">
    <property type="entry name" value="WH_DNA-bd_sf"/>
</dbReference>
<dbReference type="Pfam" id="PF00480">
    <property type="entry name" value="ROK"/>
    <property type="match status" value="1"/>
</dbReference>
<proteinExistence type="inferred from homology"/>
<dbReference type="RefSeq" id="WP_207541996.1">
    <property type="nucleotide sequence ID" value="NZ_JAFNAA010000007.1"/>
</dbReference>
<dbReference type="Proteomes" id="UP000664658">
    <property type="component" value="Unassembled WGS sequence"/>
</dbReference>
<dbReference type="GO" id="GO:0006351">
    <property type="term" value="P:DNA-templated transcription"/>
    <property type="evidence" value="ECO:0007669"/>
    <property type="project" value="TreeGrafter"/>
</dbReference>
<dbReference type="PANTHER" id="PTHR18964">
    <property type="entry name" value="ROK (REPRESSOR, ORF, KINASE) FAMILY"/>
    <property type="match status" value="1"/>
</dbReference>
<evidence type="ECO:0000256" key="1">
    <source>
        <dbReference type="ARBA" id="ARBA00006479"/>
    </source>
</evidence>
<dbReference type="SUPFAM" id="SSF53067">
    <property type="entry name" value="Actin-like ATPase domain"/>
    <property type="match status" value="1"/>
</dbReference>
<dbReference type="EMBL" id="JAFNAA010000007">
    <property type="protein sequence ID" value="MBO1108190.1"/>
    <property type="molecule type" value="Genomic_DNA"/>
</dbReference>
<dbReference type="PANTHER" id="PTHR18964:SF149">
    <property type="entry name" value="BIFUNCTIONAL UDP-N-ACETYLGLUCOSAMINE 2-EPIMERASE_N-ACETYLMANNOSAMINE KINASE"/>
    <property type="match status" value="1"/>
</dbReference>
<gene>
    <name evidence="6" type="ORF">J2R62_08140</name>
</gene>
<organism evidence="6 7">
    <name type="scientific">Plesiomonas shigelloides</name>
    <name type="common">Aeromonas shigelloides</name>
    <dbReference type="NCBI Taxonomy" id="703"/>
    <lineage>
        <taxon>Bacteria</taxon>
        <taxon>Pseudomonadati</taxon>
        <taxon>Pseudomonadota</taxon>
        <taxon>Gammaproteobacteria</taxon>
        <taxon>Enterobacterales</taxon>
        <taxon>Enterobacteriaceae</taxon>
        <taxon>Plesiomonas</taxon>
    </lineage>
</organism>
<comment type="caution">
    <text evidence="6">The sequence shown here is derived from an EMBL/GenBank/DDBJ whole genome shotgun (WGS) entry which is preliminary data.</text>
</comment>
<keyword evidence="5" id="KW-0119">Carbohydrate metabolism</keyword>
<accession>A0A8I2B4Q8</accession>
<keyword evidence="2" id="KW-0805">Transcription regulation</keyword>
<dbReference type="SUPFAM" id="SSF46785">
    <property type="entry name" value="Winged helix' DNA-binding domain"/>
    <property type="match status" value="1"/>
</dbReference>
<keyword evidence="3" id="KW-0238">DNA-binding</keyword>
<dbReference type="FunFam" id="1.10.10.10:FF:000045">
    <property type="entry name" value="ROK family transcriptional regulator"/>
    <property type="match status" value="1"/>
</dbReference>
<evidence type="ECO:0000256" key="4">
    <source>
        <dbReference type="ARBA" id="ARBA00023163"/>
    </source>
</evidence>
<dbReference type="GO" id="GO:0003677">
    <property type="term" value="F:DNA binding"/>
    <property type="evidence" value="ECO:0007669"/>
    <property type="project" value="UniProtKB-KW"/>
</dbReference>
<evidence type="ECO:0000256" key="3">
    <source>
        <dbReference type="ARBA" id="ARBA00023125"/>
    </source>
</evidence>
<keyword evidence="4" id="KW-0804">Transcription</keyword>
<dbReference type="Gene3D" id="1.10.10.10">
    <property type="entry name" value="Winged helix-like DNA-binding domain superfamily/Winged helix DNA-binding domain"/>
    <property type="match status" value="1"/>
</dbReference>
<dbReference type="InterPro" id="IPR000600">
    <property type="entry name" value="ROK"/>
</dbReference>
<dbReference type="InterPro" id="IPR036388">
    <property type="entry name" value="WH-like_DNA-bd_sf"/>
</dbReference>
<protein>
    <submittedName>
        <fullName evidence="6">ROK family transcriptional regulator</fullName>
    </submittedName>
</protein>
<evidence type="ECO:0000313" key="7">
    <source>
        <dbReference type="Proteomes" id="UP000664658"/>
    </source>
</evidence>